<protein>
    <submittedName>
        <fullName evidence="1">DUF538 family protein</fullName>
    </submittedName>
</protein>
<reference evidence="1" key="1">
    <citation type="submission" date="2020-09" db="EMBL/GenBank/DDBJ databases">
        <title>Genome-Enabled Discovery of Anthraquinone Biosynthesis in Senna tora.</title>
        <authorList>
            <person name="Kang S.-H."/>
            <person name="Pandey R.P."/>
            <person name="Lee C.-M."/>
            <person name="Sim J.-S."/>
            <person name="Jeong J.-T."/>
            <person name="Choi B.-S."/>
            <person name="Jung M."/>
            <person name="Ginzburg D."/>
            <person name="Zhao K."/>
            <person name="Won S.Y."/>
            <person name="Oh T.-J."/>
            <person name="Yu Y."/>
            <person name="Kim N.-H."/>
            <person name="Lee O.R."/>
            <person name="Lee T.-H."/>
            <person name="Bashyal P."/>
            <person name="Kim T.-S."/>
            <person name="Lee W.-H."/>
            <person name="Kawkins C."/>
            <person name="Kim C.-K."/>
            <person name="Kim J.S."/>
            <person name="Ahn B.O."/>
            <person name="Rhee S.Y."/>
            <person name="Sohng J.K."/>
        </authorList>
    </citation>
    <scope>NUCLEOTIDE SEQUENCE</scope>
    <source>
        <tissue evidence="1">Leaf</tissue>
    </source>
</reference>
<name>A0A834TTV6_9FABA</name>
<dbReference type="OrthoDB" id="1901318at2759"/>
<accession>A0A834TTV6</accession>
<dbReference type="PANTHER" id="PTHR31676:SF0">
    <property type="entry name" value="OS03G0210500 PROTEIN"/>
    <property type="match status" value="1"/>
</dbReference>
<proteinExistence type="predicted"/>
<evidence type="ECO:0000313" key="2">
    <source>
        <dbReference type="Proteomes" id="UP000634136"/>
    </source>
</evidence>
<dbReference type="Gene3D" id="2.30.240.10">
    <property type="entry name" value="At5g01610-like"/>
    <property type="match status" value="1"/>
</dbReference>
<dbReference type="EMBL" id="JAAIUW010000006">
    <property type="protein sequence ID" value="KAF7828008.1"/>
    <property type="molecule type" value="Genomic_DNA"/>
</dbReference>
<dbReference type="PANTHER" id="PTHR31676">
    <property type="entry name" value="T31J12.3 PROTEIN-RELATED"/>
    <property type="match status" value="1"/>
</dbReference>
<dbReference type="Pfam" id="PF04398">
    <property type="entry name" value="DUF538"/>
    <property type="match status" value="1"/>
</dbReference>
<sequence>MEKALIKASSLKDVGKSWISKKAKHDLLSNIADDITTFSSNVEDKAKRIFNKITGNPLRSLPDLLREYNLPAGLFPQNIICYEFEESKGKLVVYLQSACEASFKDSSMLRYATQVKGVLTKGKLTKIEGMKTRVLVWAKVTRVEVEGYKSDKVYFMCGVQKSRPKDAYNTPPHAVKVSEF</sequence>
<organism evidence="1 2">
    <name type="scientific">Senna tora</name>
    <dbReference type="NCBI Taxonomy" id="362788"/>
    <lineage>
        <taxon>Eukaryota</taxon>
        <taxon>Viridiplantae</taxon>
        <taxon>Streptophyta</taxon>
        <taxon>Embryophyta</taxon>
        <taxon>Tracheophyta</taxon>
        <taxon>Spermatophyta</taxon>
        <taxon>Magnoliopsida</taxon>
        <taxon>eudicotyledons</taxon>
        <taxon>Gunneridae</taxon>
        <taxon>Pentapetalae</taxon>
        <taxon>rosids</taxon>
        <taxon>fabids</taxon>
        <taxon>Fabales</taxon>
        <taxon>Fabaceae</taxon>
        <taxon>Caesalpinioideae</taxon>
        <taxon>Cassia clade</taxon>
        <taxon>Senna</taxon>
    </lineage>
</organism>
<evidence type="ECO:0000313" key="1">
    <source>
        <dbReference type="EMBL" id="KAF7828008.1"/>
    </source>
</evidence>
<comment type="caution">
    <text evidence="1">The sequence shown here is derived from an EMBL/GenBank/DDBJ whole genome shotgun (WGS) entry which is preliminary data.</text>
</comment>
<dbReference type="SUPFAM" id="SSF141562">
    <property type="entry name" value="At5g01610-like"/>
    <property type="match status" value="1"/>
</dbReference>
<dbReference type="InterPro" id="IPR036758">
    <property type="entry name" value="At5g01610-like"/>
</dbReference>
<keyword evidence="2" id="KW-1185">Reference proteome</keyword>
<dbReference type="AlphaFoldDB" id="A0A834TTV6"/>
<dbReference type="Proteomes" id="UP000634136">
    <property type="component" value="Unassembled WGS sequence"/>
</dbReference>
<gene>
    <name evidence="1" type="ORF">G2W53_019172</name>
</gene>
<dbReference type="InterPro" id="IPR007493">
    <property type="entry name" value="DUF538"/>
</dbReference>